<reference evidence="1 2" key="1">
    <citation type="journal article" date="2019" name="Nat. Ecol. Evol.">
        <title>Megaphylogeny resolves global patterns of mushroom evolution.</title>
        <authorList>
            <person name="Varga T."/>
            <person name="Krizsan K."/>
            <person name="Foldi C."/>
            <person name="Dima B."/>
            <person name="Sanchez-Garcia M."/>
            <person name="Sanchez-Ramirez S."/>
            <person name="Szollosi G.J."/>
            <person name="Szarkandi J.G."/>
            <person name="Papp V."/>
            <person name="Albert L."/>
            <person name="Andreopoulos W."/>
            <person name="Angelini C."/>
            <person name="Antonin V."/>
            <person name="Barry K.W."/>
            <person name="Bougher N.L."/>
            <person name="Buchanan P."/>
            <person name="Buyck B."/>
            <person name="Bense V."/>
            <person name="Catcheside P."/>
            <person name="Chovatia M."/>
            <person name="Cooper J."/>
            <person name="Damon W."/>
            <person name="Desjardin D."/>
            <person name="Finy P."/>
            <person name="Geml J."/>
            <person name="Haridas S."/>
            <person name="Hughes K."/>
            <person name="Justo A."/>
            <person name="Karasinski D."/>
            <person name="Kautmanova I."/>
            <person name="Kiss B."/>
            <person name="Kocsube S."/>
            <person name="Kotiranta H."/>
            <person name="LaButti K.M."/>
            <person name="Lechner B.E."/>
            <person name="Liimatainen K."/>
            <person name="Lipzen A."/>
            <person name="Lukacs Z."/>
            <person name="Mihaltcheva S."/>
            <person name="Morgado L.N."/>
            <person name="Niskanen T."/>
            <person name="Noordeloos M.E."/>
            <person name="Ohm R.A."/>
            <person name="Ortiz-Santana B."/>
            <person name="Ovrebo C."/>
            <person name="Racz N."/>
            <person name="Riley R."/>
            <person name="Savchenko A."/>
            <person name="Shiryaev A."/>
            <person name="Soop K."/>
            <person name="Spirin V."/>
            <person name="Szebenyi C."/>
            <person name="Tomsovsky M."/>
            <person name="Tulloss R.E."/>
            <person name="Uehling J."/>
            <person name="Grigoriev I.V."/>
            <person name="Vagvolgyi C."/>
            <person name="Papp T."/>
            <person name="Martin F.M."/>
            <person name="Miettinen O."/>
            <person name="Hibbett D.S."/>
            <person name="Nagy L.G."/>
        </authorList>
    </citation>
    <scope>NUCLEOTIDE SEQUENCE [LARGE SCALE GENOMIC DNA]</scope>
    <source>
        <strain evidence="1 2">HHB13444</strain>
    </source>
</reference>
<keyword evidence="2" id="KW-1185">Reference proteome</keyword>
<accession>A0A5C3P5I6</accession>
<dbReference type="InParanoid" id="A0A5C3P5I6"/>
<evidence type="ECO:0000313" key="2">
    <source>
        <dbReference type="Proteomes" id="UP000308197"/>
    </source>
</evidence>
<dbReference type="AlphaFoldDB" id="A0A5C3P5I6"/>
<proteinExistence type="predicted"/>
<name>A0A5C3P5I6_9APHY</name>
<dbReference type="Proteomes" id="UP000308197">
    <property type="component" value="Unassembled WGS sequence"/>
</dbReference>
<dbReference type="EMBL" id="ML211285">
    <property type="protein sequence ID" value="TFK84926.1"/>
    <property type="molecule type" value="Genomic_DNA"/>
</dbReference>
<feature type="non-terminal residue" evidence="1">
    <location>
        <position position="1"/>
    </location>
</feature>
<sequence length="105" mass="11676">MIYLSPHVLQALVTTWHELAATHCTVAAPPPQAVATCTPPRSRLVAEIQKHKRQPILMAHHAARPAFSIRTHRAAYIAARLAGTHAKHYIGDPLHRHPRARLVRA</sequence>
<protein>
    <submittedName>
        <fullName evidence="1">Uncharacterized protein</fullName>
    </submittedName>
</protein>
<evidence type="ECO:0000313" key="1">
    <source>
        <dbReference type="EMBL" id="TFK84926.1"/>
    </source>
</evidence>
<organism evidence="1 2">
    <name type="scientific">Polyporus arcularius HHB13444</name>
    <dbReference type="NCBI Taxonomy" id="1314778"/>
    <lineage>
        <taxon>Eukaryota</taxon>
        <taxon>Fungi</taxon>
        <taxon>Dikarya</taxon>
        <taxon>Basidiomycota</taxon>
        <taxon>Agaricomycotina</taxon>
        <taxon>Agaricomycetes</taxon>
        <taxon>Polyporales</taxon>
        <taxon>Polyporaceae</taxon>
        <taxon>Polyporus</taxon>
    </lineage>
</organism>
<gene>
    <name evidence="1" type="ORF">K466DRAFT_588503</name>
</gene>